<proteinExistence type="predicted"/>
<name>A0A8D8QQ07_9HEMI</name>
<dbReference type="EMBL" id="HBUF01093073">
    <property type="protein sequence ID" value="CAG6636145.1"/>
    <property type="molecule type" value="Transcribed_RNA"/>
</dbReference>
<accession>A0A8D8QQ07</accession>
<organism evidence="2">
    <name type="scientific">Cacopsylla melanoneura</name>
    <dbReference type="NCBI Taxonomy" id="428564"/>
    <lineage>
        <taxon>Eukaryota</taxon>
        <taxon>Metazoa</taxon>
        <taxon>Ecdysozoa</taxon>
        <taxon>Arthropoda</taxon>
        <taxon>Hexapoda</taxon>
        <taxon>Insecta</taxon>
        <taxon>Pterygota</taxon>
        <taxon>Neoptera</taxon>
        <taxon>Paraneoptera</taxon>
        <taxon>Hemiptera</taxon>
        <taxon>Sternorrhyncha</taxon>
        <taxon>Psylloidea</taxon>
        <taxon>Psyllidae</taxon>
        <taxon>Psyllinae</taxon>
        <taxon>Cacopsylla</taxon>
    </lineage>
</organism>
<evidence type="ECO:0000256" key="1">
    <source>
        <dbReference type="SAM" id="SignalP"/>
    </source>
</evidence>
<evidence type="ECO:0008006" key="3">
    <source>
        <dbReference type="Google" id="ProtNLM"/>
    </source>
</evidence>
<reference evidence="2" key="1">
    <citation type="submission" date="2021-05" db="EMBL/GenBank/DDBJ databases">
        <authorList>
            <person name="Alioto T."/>
            <person name="Alioto T."/>
            <person name="Gomez Garrido J."/>
        </authorList>
    </citation>
    <scope>NUCLEOTIDE SEQUENCE</scope>
</reference>
<evidence type="ECO:0000313" key="2">
    <source>
        <dbReference type="EMBL" id="CAG6636145.1"/>
    </source>
</evidence>
<feature type="chain" id="PRO_5034928993" description="Hepcidin" evidence="1">
    <location>
        <begin position="26"/>
        <end position="111"/>
    </location>
</feature>
<feature type="signal peptide" evidence="1">
    <location>
        <begin position="1"/>
        <end position="25"/>
    </location>
</feature>
<keyword evidence="1" id="KW-0732">Signal</keyword>
<protein>
    <recommendedName>
        <fullName evidence="3">Hepcidin</fullName>
    </recommendedName>
</protein>
<sequence length="111" mass="12015">MKTIPPVIISMLLLLVLGYAPYTTANNPDILLSQALDPLENTTAQANLPIDGRLLWGLLDSAQPAGAVVVSNNNNNEVNIPNTRKVLKAKKPRRKSKIIYCVECGECDGCV</sequence>
<dbReference type="AlphaFoldDB" id="A0A8D8QQ07"/>